<evidence type="ECO:0000313" key="2">
    <source>
        <dbReference type="EMBL" id="CAH1000514.1"/>
    </source>
</evidence>
<sequence>MIRTSTPTSPHPGLPPRGVGALPTLRAGGLVLLPTANLWQMVTDTRQFASVKRMLSVCPVTATNRPELIFSDRATLLSWFPQLHPKLDTLLSYHGRILTVLTPANSLVPSAVVDRRGEVAVRLALDPFCHRLTKDLEGPLAAVLAMGDESAGLPTRFGRVRSDVLRASNFTVQRRQREDIDLAPAVRVRMKKGHLEFL</sequence>
<dbReference type="SUPFAM" id="SSF55821">
    <property type="entry name" value="YrdC/RibB"/>
    <property type="match status" value="1"/>
</dbReference>
<protein>
    <recommendedName>
        <fullName evidence="1">YrdC-like domain-containing protein</fullName>
    </recommendedName>
</protein>
<keyword evidence="3" id="KW-1185">Reference proteome</keyword>
<dbReference type="Gene3D" id="3.90.870.10">
    <property type="entry name" value="DHBP synthase"/>
    <property type="match status" value="1"/>
</dbReference>
<accession>A0ABM9B0R8</accession>
<dbReference type="InterPro" id="IPR006070">
    <property type="entry name" value="Sua5-like_dom"/>
</dbReference>
<dbReference type="PROSITE" id="PS51163">
    <property type="entry name" value="YRDC"/>
    <property type="match status" value="1"/>
</dbReference>
<feature type="domain" description="YrdC-like" evidence="1">
    <location>
        <begin position="15"/>
        <end position="198"/>
    </location>
</feature>
<dbReference type="Proteomes" id="UP000837803">
    <property type="component" value="Unassembled WGS sequence"/>
</dbReference>
<dbReference type="RefSeq" id="WP_238750564.1">
    <property type="nucleotide sequence ID" value="NZ_CAKLPZ010000001.1"/>
</dbReference>
<organism evidence="2 3">
    <name type="scientific">Neolewinella maritima</name>
    <dbReference type="NCBI Taxonomy" id="1383882"/>
    <lineage>
        <taxon>Bacteria</taxon>
        <taxon>Pseudomonadati</taxon>
        <taxon>Bacteroidota</taxon>
        <taxon>Saprospiria</taxon>
        <taxon>Saprospirales</taxon>
        <taxon>Lewinellaceae</taxon>
        <taxon>Neolewinella</taxon>
    </lineage>
</organism>
<proteinExistence type="predicted"/>
<reference evidence="2" key="1">
    <citation type="submission" date="2021-12" db="EMBL/GenBank/DDBJ databases">
        <authorList>
            <person name="Rodrigo-Torres L."/>
            <person name="Arahal R. D."/>
            <person name="Lucena T."/>
        </authorList>
    </citation>
    <scope>NUCLEOTIDE SEQUENCE</scope>
    <source>
        <strain evidence="2">CECT 8419</strain>
    </source>
</reference>
<evidence type="ECO:0000313" key="3">
    <source>
        <dbReference type="Proteomes" id="UP000837803"/>
    </source>
</evidence>
<name>A0ABM9B0R8_9BACT</name>
<dbReference type="Pfam" id="PF01300">
    <property type="entry name" value="Sua5_yciO_yrdC"/>
    <property type="match status" value="1"/>
</dbReference>
<evidence type="ECO:0000259" key="1">
    <source>
        <dbReference type="PROSITE" id="PS51163"/>
    </source>
</evidence>
<dbReference type="EMBL" id="CAKLPZ010000001">
    <property type="protein sequence ID" value="CAH1000514.1"/>
    <property type="molecule type" value="Genomic_DNA"/>
</dbReference>
<gene>
    <name evidence="2" type="ORF">LEM8419_01667</name>
</gene>
<dbReference type="InterPro" id="IPR017945">
    <property type="entry name" value="DHBP_synth_RibB-like_a/b_dom"/>
</dbReference>
<comment type="caution">
    <text evidence="2">The sequence shown here is derived from an EMBL/GenBank/DDBJ whole genome shotgun (WGS) entry which is preliminary data.</text>
</comment>